<dbReference type="OrthoDB" id="51546at2157"/>
<dbReference type="eggNOG" id="arCOG04381">
    <property type="taxonomic scope" value="Archaea"/>
</dbReference>
<name>D3RXH0_FERPA</name>
<dbReference type="GeneID" id="8778531"/>
<dbReference type="PaxDb" id="589924-Ferp_1021"/>
<accession>D3RXH0</accession>
<reference evidence="2" key="1">
    <citation type="submission" date="2010-02" db="EMBL/GenBank/DDBJ databases">
        <title>Complete sequence of Ferroglobus placidus DSM 10642.</title>
        <authorList>
            <consortium name="US DOE Joint Genome Institute"/>
            <person name="Lucas S."/>
            <person name="Copeland A."/>
            <person name="Lapidus A."/>
            <person name="Cheng J.-F."/>
            <person name="Bruce D."/>
            <person name="Goodwin L."/>
            <person name="Pitluck S."/>
            <person name="Saunders E."/>
            <person name="Brettin T."/>
            <person name="Detter J.C."/>
            <person name="Han C."/>
            <person name="Tapia R."/>
            <person name="Larimer F."/>
            <person name="Land M."/>
            <person name="Hauser L."/>
            <person name="Kyrpides N."/>
            <person name="Ivanova N."/>
            <person name="Holmes D."/>
            <person name="Lovley D."/>
            <person name="Kyrpides N."/>
            <person name="Anderson I.J."/>
            <person name="Woyke T."/>
        </authorList>
    </citation>
    <scope>NUCLEOTIDE SEQUENCE [LARGE SCALE GENOMIC DNA]</scope>
    <source>
        <strain evidence="2">DSM 10642 / AEDII12DO</strain>
    </source>
</reference>
<dbReference type="RefSeq" id="WP_012965526.1">
    <property type="nucleotide sequence ID" value="NC_013849.1"/>
</dbReference>
<proteinExistence type="predicted"/>
<dbReference type="Proteomes" id="UP000002613">
    <property type="component" value="Chromosome"/>
</dbReference>
<organism evidence="1 2">
    <name type="scientific">Ferroglobus placidus (strain DSM 10642 / AEDII12DO)</name>
    <dbReference type="NCBI Taxonomy" id="589924"/>
    <lineage>
        <taxon>Archaea</taxon>
        <taxon>Methanobacteriati</taxon>
        <taxon>Methanobacteriota</taxon>
        <taxon>Archaeoglobi</taxon>
        <taxon>Archaeoglobales</taxon>
        <taxon>Archaeoglobaceae</taxon>
        <taxon>Ferroglobus</taxon>
    </lineage>
</organism>
<evidence type="ECO:0000313" key="2">
    <source>
        <dbReference type="Proteomes" id="UP000002613"/>
    </source>
</evidence>
<dbReference type="AlphaFoldDB" id="D3RXH0"/>
<sequence length="135" mass="15085">MKRYVVDKTNGVLYVKKDSIVDKHLRFDGKIRAGLFVSFWGDVEAEEVVLSPGCFVRGEIRCKNAVIGPKCRFSKVTAENRVVVFPKSAGRFVEAKEVLLKEGCFVEKVKADLIIVDGRAVVRELEGGRIIALKE</sequence>
<protein>
    <submittedName>
        <fullName evidence="1">Uncharacterized protein</fullName>
    </submittedName>
</protein>
<reference evidence="1 2" key="2">
    <citation type="journal article" date="2011" name="Stand. Genomic Sci.">
        <title>Complete genome sequence of Ferroglobus placidus AEDII12DO.</title>
        <authorList>
            <person name="Anderson I."/>
            <person name="Risso C."/>
            <person name="Holmes D."/>
            <person name="Lucas S."/>
            <person name="Copeland A."/>
            <person name="Lapidus A."/>
            <person name="Cheng J.F."/>
            <person name="Bruce D."/>
            <person name="Goodwin L."/>
            <person name="Pitluck S."/>
            <person name="Saunders E."/>
            <person name="Brettin T."/>
            <person name="Detter J.C."/>
            <person name="Han C."/>
            <person name="Tapia R."/>
            <person name="Larimer F."/>
            <person name="Land M."/>
            <person name="Hauser L."/>
            <person name="Woyke T."/>
            <person name="Lovley D."/>
            <person name="Kyrpides N."/>
            <person name="Ivanova N."/>
        </authorList>
    </citation>
    <scope>NUCLEOTIDE SEQUENCE [LARGE SCALE GENOMIC DNA]</scope>
    <source>
        <strain evidence="2">DSM 10642 / AEDII12DO</strain>
    </source>
</reference>
<dbReference type="STRING" id="589924.Ferp_1021"/>
<gene>
    <name evidence="1" type="ordered locus">Ferp_1021</name>
</gene>
<evidence type="ECO:0000313" key="1">
    <source>
        <dbReference type="EMBL" id="ADC65183.1"/>
    </source>
</evidence>
<dbReference type="HOGENOM" id="CLU_1880977_0_0_2"/>
<dbReference type="KEGG" id="fpl:Ferp_1021"/>
<dbReference type="EMBL" id="CP001899">
    <property type="protein sequence ID" value="ADC65183.1"/>
    <property type="molecule type" value="Genomic_DNA"/>
</dbReference>
<keyword evidence="2" id="KW-1185">Reference proteome</keyword>